<dbReference type="EMBL" id="WUMU01000016">
    <property type="protein sequence ID" value="MXN19093.1"/>
    <property type="molecule type" value="Genomic_DNA"/>
</dbReference>
<sequence length="52" mass="5766">MTDLLARIDTYLNVIEGLSKQVPGDAGEKIQIETRLLRALIAKATKNKGNRK</sequence>
<name>A0A6L7G8T3_9RHOB</name>
<reference evidence="1 2" key="1">
    <citation type="submission" date="2019-12" db="EMBL/GenBank/DDBJ databases">
        <authorList>
            <person name="Li M."/>
        </authorList>
    </citation>
    <scope>NUCLEOTIDE SEQUENCE [LARGE SCALE GENOMIC DNA]</scope>
    <source>
        <strain evidence="1 2">GBMRC 2024</strain>
    </source>
</reference>
<dbReference type="Proteomes" id="UP000477911">
    <property type="component" value="Unassembled WGS sequence"/>
</dbReference>
<dbReference type="RefSeq" id="WP_160895211.1">
    <property type="nucleotide sequence ID" value="NZ_WUMU01000016.1"/>
</dbReference>
<evidence type="ECO:0000313" key="2">
    <source>
        <dbReference type="Proteomes" id="UP000477911"/>
    </source>
</evidence>
<proteinExistence type="predicted"/>
<organism evidence="1 2">
    <name type="scientific">Pseudooceanicola albus</name>
    <dbReference type="NCBI Taxonomy" id="2692189"/>
    <lineage>
        <taxon>Bacteria</taxon>
        <taxon>Pseudomonadati</taxon>
        <taxon>Pseudomonadota</taxon>
        <taxon>Alphaproteobacteria</taxon>
        <taxon>Rhodobacterales</taxon>
        <taxon>Paracoccaceae</taxon>
        <taxon>Pseudooceanicola</taxon>
    </lineage>
</organism>
<accession>A0A6L7G8T3</accession>
<protein>
    <submittedName>
        <fullName evidence="1">Uncharacterized protein</fullName>
    </submittedName>
</protein>
<gene>
    <name evidence="1" type="ORF">GR170_14715</name>
</gene>
<keyword evidence="2" id="KW-1185">Reference proteome</keyword>
<evidence type="ECO:0000313" key="1">
    <source>
        <dbReference type="EMBL" id="MXN19093.1"/>
    </source>
</evidence>
<dbReference type="AlphaFoldDB" id="A0A6L7G8T3"/>
<comment type="caution">
    <text evidence="1">The sequence shown here is derived from an EMBL/GenBank/DDBJ whole genome shotgun (WGS) entry which is preliminary data.</text>
</comment>